<dbReference type="GO" id="GO:0005778">
    <property type="term" value="C:peroxisomal membrane"/>
    <property type="evidence" value="ECO:0007669"/>
    <property type="project" value="TreeGrafter"/>
</dbReference>
<dbReference type="PANTHER" id="PTHR12774:SF2">
    <property type="entry name" value="PEROXISOMAL BIOGENESIS FACTOR 19"/>
    <property type="match status" value="1"/>
</dbReference>
<evidence type="ECO:0000256" key="1">
    <source>
        <dbReference type="SAM" id="MobiDB-lite"/>
    </source>
</evidence>
<dbReference type="GO" id="GO:0033328">
    <property type="term" value="F:peroxisome membrane targeting sequence binding"/>
    <property type="evidence" value="ECO:0007669"/>
    <property type="project" value="TreeGrafter"/>
</dbReference>
<evidence type="ECO:0000313" key="2">
    <source>
        <dbReference type="EMBL" id="KAK4535102.1"/>
    </source>
</evidence>
<keyword evidence="3" id="KW-1185">Reference proteome</keyword>
<sequence>MASRPRSSLEEELEVLKELEQLRGQESAPPSSGNAEPAAGGTCSRPTEDRALNRVLDELARVEPTSALQGIGGREAPGTQELADTDSTLEQLERDLRQASVRAEHAADNSTADDLRTPAAEQDTRADGNIDALVDTLVQSILSKEVLYTPMLEIRGLYEYYLNAHASGGAQENGAPSATDRQRYRAQYACVNRIIQRMEDESGTPAEQTQQIMQLISEMESMGDPPPGVVEAMGNVTSAANPSGDVDERRLAALLESLTGPRGAAGRSADADEAAASLQAPVDEAALQRLADELAHNAGDCKQQ</sequence>
<dbReference type="Proteomes" id="UP001301350">
    <property type="component" value="Unassembled WGS sequence"/>
</dbReference>
<organism evidence="2 3">
    <name type="scientific">Cyanidium caldarium</name>
    <name type="common">Red alga</name>
    <dbReference type="NCBI Taxonomy" id="2771"/>
    <lineage>
        <taxon>Eukaryota</taxon>
        <taxon>Rhodophyta</taxon>
        <taxon>Bangiophyceae</taxon>
        <taxon>Cyanidiales</taxon>
        <taxon>Cyanidiaceae</taxon>
        <taxon>Cyanidium</taxon>
    </lineage>
</organism>
<dbReference type="Pfam" id="PF04614">
    <property type="entry name" value="Pex19"/>
    <property type="match status" value="1"/>
</dbReference>
<feature type="region of interest" description="Disordered" evidence="1">
    <location>
        <begin position="100"/>
        <end position="123"/>
    </location>
</feature>
<dbReference type="InterPro" id="IPR038322">
    <property type="entry name" value="Pex19_C_sf"/>
</dbReference>
<dbReference type="AlphaFoldDB" id="A0AAV9IS69"/>
<comment type="caution">
    <text evidence="2">The sequence shown here is derived from an EMBL/GenBank/DDBJ whole genome shotgun (WGS) entry which is preliminary data.</text>
</comment>
<accession>A0AAV9IS69</accession>
<proteinExistence type="predicted"/>
<dbReference type="EMBL" id="JANCYW010000003">
    <property type="protein sequence ID" value="KAK4535102.1"/>
    <property type="molecule type" value="Genomic_DNA"/>
</dbReference>
<dbReference type="GO" id="GO:0045046">
    <property type="term" value="P:protein import into peroxisome membrane"/>
    <property type="evidence" value="ECO:0007669"/>
    <property type="project" value="TreeGrafter"/>
</dbReference>
<dbReference type="Gene3D" id="1.20.120.900">
    <property type="entry name" value="Pex19, mPTS binding domain"/>
    <property type="match status" value="1"/>
</dbReference>
<feature type="region of interest" description="Disordered" evidence="1">
    <location>
        <begin position="20"/>
        <end position="84"/>
    </location>
</feature>
<dbReference type="PANTHER" id="PTHR12774">
    <property type="entry name" value="PEROXISOMAL BIOGENESIS FACTOR 19"/>
    <property type="match status" value="1"/>
</dbReference>
<feature type="compositionally biased region" description="Basic and acidic residues" evidence="1">
    <location>
        <begin position="46"/>
        <end position="61"/>
    </location>
</feature>
<reference evidence="2 3" key="1">
    <citation type="submission" date="2022-07" db="EMBL/GenBank/DDBJ databases">
        <title>Genome-wide signatures of adaptation to extreme environments.</title>
        <authorList>
            <person name="Cho C.H."/>
            <person name="Yoon H.S."/>
        </authorList>
    </citation>
    <scope>NUCLEOTIDE SEQUENCE [LARGE SCALE GENOMIC DNA]</scope>
    <source>
        <strain evidence="2 3">DBV 063 E5</strain>
    </source>
</reference>
<gene>
    <name evidence="2" type="ORF">CDCA_CDCA03G1127</name>
</gene>
<evidence type="ECO:0008006" key="4">
    <source>
        <dbReference type="Google" id="ProtNLM"/>
    </source>
</evidence>
<protein>
    <recommendedName>
        <fullName evidence="4">Peroxin 19</fullName>
    </recommendedName>
</protein>
<evidence type="ECO:0000313" key="3">
    <source>
        <dbReference type="Proteomes" id="UP001301350"/>
    </source>
</evidence>
<dbReference type="InterPro" id="IPR006708">
    <property type="entry name" value="Pex19"/>
</dbReference>
<name>A0AAV9IS69_CYACA</name>